<feature type="transmembrane region" description="Helical" evidence="7">
    <location>
        <begin position="521"/>
        <end position="541"/>
    </location>
</feature>
<keyword evidence="2" id="KW-0813">Transport</keyword>
<evidence type="ECO:0000313" key="11">
    <source>
        <dbReference type="Proteomes" id="UP001165289"/>
    </source>
</evidence>
<keyword evidence="3 7" id="KW-0812">Transmembrane</keyword>
<evidence type="ECO:0000256" key="3">
    <source>
        <dbReference type="ARBA" id="ARBA00022692"/>
    </source>
</evidence>
<keyword evidence="11" id="KW-1185">Reference proteome</keyword>
<keyword evidence="6 7" id="KW-0472">Membrane</keyword>
<dbReference type="SUPFAM" id="SSF50965">
    <property type="entry name" value="Galactose oxidase, central domain"/>
    <property type="match status" value="1"/>
</dbReference>
<dbReference type="Pfam" id="PF24681">
    <property type="entry name" value="Kelch_KLHDC2_KLHL20_DRC7"/>
    <property type="match status" value="1"/>
</dbReference>
<keyword evidence="8" id="KW-0732">Signal</keyword>
<evidence type="ECO:0000259" key="9">
    <source>
        <dbReference type="PROSITE" id="PS50939"/>
    </source>
</evidence>
<dbReference type="InterPro" id="IPR006593">
    <property type="entry name" value="Cyt_b561/ferric_Rdtase_TM"/>
</dbReference>
<evidence type="ECO:0000256" key="1">
    <source>
        <dbReference type="ARBA" id="ARBA00004370"/>
    </source>
</evidence>
<dbReference type="Gene3D" id="1.20.120.1770">
    <property type="match status" value="1"/>
</dbReference>
<feature type="transmembrane region" description="Helical" evidence="7">
    <location>
        <begin position="423"/>
        <end position="442"/>
    </location>
</feature>
<dbReference type="AlphaFoldDB" id="A0AAV7JR94"/>
<evidence type="ECO:0000256" key="4">
    <source>
        <dbReference type="ARBA" id="ARBA00022982"/>
    </source>
</evidence>
<feature type="domain" description="Cytochrome b561" evidence="9">
    <location>
        <begin position="349"/>
        <end position="548"/>
    </location>
</feature>
<feature type="signal peptide" evidence="8">
    <location>
        <begin position="1"/>
        <end position="18"/>
    </location>
</feature>
<dbReference type="CDD" id="cd08760">
    <property type="entry name" value="Cyt_b561_FRRS1_like"/>
    <property type="match status" value="1"/>
</dbReference>
<evidence type="ECO:0000256" key="7">
    <source>
        <dbReference type="SAM" id="Phobius"/>
    </source>
</evidence>
<dbReference type="PANTHER" id="PTHR47281">
    <property type="entry name" value="OS09G0557700 PROTEIN"/>
    <property type="match status" value="1"/>
</dbReference>
<evidence type="ECO:0000313" key="10">
    <source>
        <dbReference type="EMBL" id="KAI6650891.1"/>
    </source>
</evidence>
<protein>
    <submittedName>
        <fullName evidence="10">Cytochrome b561 and DOMON domain-containing protein</fullName>
    </submittedName>
</protein>
<organism evidence="10 11">
    <name type="scientific">Oopsacas minuta</name>
    <dbReference type="NCBI Taxonomy" id="111878"/>
    <lineage>
        <taxon>Eukaryota</taxon>
        <taxon>Metazoa</taxon>
        <taxon>Porifera</taxon>
        <taxon>Hexactinellida</taxon>
        <taxon>Hexasterophora</taxon>
        <taxon>Lyssacinosida</taxon>
        <taxon>Leucopsacidae</taxon>
        <taxon>Oopsacas</taxon>
    </lineage>
</organism>
<dbReference type="InterPro" id="IPR011043">
    <property type="entry name" value="Gal_Oxase/kelch_b-propeller"/>
</dbReference>
<keyword evidence="4" id="KW-0249">Electron transport</keyword>
<dbReference type="InterPro" id="IPR045879">
    <property type="entry name" value="B561A"/>
</dbReference>
<sequence length="582" mass="64959">MAALFALLFAFQIVFSHCVPLTWREIPATSASSPPPLELPGIGYYAALNQIIVFGGRGENGNTNTLWICTLQNTGNNTEECNWLRVPTSNPPARRFSMVAGVYEKGGLFIISTGEGSGRTHFNDIWYFDLNGGNRWEEVEVQGVRPSVRYGAVGGIHHEGDIFAVSHGFASSVRTSDTFFMNVSELTNSNGVMNWRLAAGPFSSYELTGPHPRCLAAGTMITPTVLVMYGGCLNTPLLGAGGPCPSFDSWKLDFTTGQWIRLPNCVSPRLFVAMSYLPNETAVLFAGNTLGLRVPTVGSGPIIPEEVDVLDLNSDFVWTRRRAEQISGNIPVWRERHSMTSGNGKVYMFGGEDFSTEELLNDLWSIEGKFSENVDIGCPNHFFSISMMHGLLMFLGWGVFLQLGAFIARYLRFRAPLWFHLHRIFQVTGLGIAIIGFILAFFQTSFPLFWHAAIGIIIMIIGIQQPINGIFRPHIEPGKKPTIKRLIWSYFHIYAGRFALLLAIINITLGLFLILAPDYIWGIWFAMLISYAILYIVFEIIKQYYDYQKRKQAKGEKVDSIIEVVTMEPQDQSAGEDVKVEI</sequence>
<dbReference type="Gene3D" id="2.120.10.80">
    <property type="entry name" value="Kelch-type beta propeller"/>
    <property type="match status" value="2"/>
</dbReference>
<comment type="caution">
    <text evidence="10">The sequence shown here is derived from an EMBL/GenBank/DDBJ whole genome shotgun (WGS) entry which is preliminary data.</text>
</comment>
<evidence type="ECO:0000256" key="5">
    <source>
        <dbReference type="ARBA" id="ARBA00022989"/>
    </source>
</evidence>
<dbReference type="PROSITE" id="PS50939">
    <property type="entry name" value="CYTOCHROME_B561"/>
    <property type="match status" value="1"/>
</dbReference>
<dbReference type="Pfam" id="PF03188">
    <property type="entry name" value="Cytochrom_B561"/>
    <property type="match status" value="1"/>
</dbReference>
<dbReference type="EMBL" id="JAKMXF010000309">
    <property type="protein sequence ID" value="KAI6650891.1"/>
    <property type="molecule type" value="Genomic_DNA"/>
</dbReference>
<feature type="transmembrane region" description="Helical" evidence="7">
    <location>
        <begin position="448"/>
        <end position="471"/>
    </location>
</feature>
<accession>A0AAV7JR94</accession>
<evidence type="ECO:0000256" key="2">
    <source>
        <dbReference type="ARBA" id="ARBA00022448"/>
    </source>
</evidence>
<feature type="transmembrane region" description="Helical" evidence="7">
    <location>
        <begin position="387"/>
        <end position="411"/>
    </location>
</feature>
<dbReference type="Proteomes" id="UP001165289">
    <property type="component" value="Unassembled WGS sequence"/>
</dbReference>
<proteinExistence type="predicted"/>
<dbReference type="InterPro" id="IPR015915">
    <property type="entry name" value="Kelch-typ_b-propeller"/>
</dbReference>
<name>A0AAV7JR94_9METZ</name>
<dbReference type="PANTHER" id="PTHR47281:SF1">
    <property type="entry name" value="OS09G0557700 PROTEIN"/>
    <property type="match status" value="1"/>
</dbReference>
<feature type="transmembrane region" description="Helical" evidence="7">
    <location>
        <begin position="491"/>
        <end position="515"/>
    </location>
</feature>
<dbReference type="SMART" id="SM00665">
    <property type="entry name" value="B561"/>
    <property type="match status" value="1"/>
</dbReference>
<evidence type="ECO:0000256" key="6">
    <source>
        <dbReference type="ARBA" id="ARBA00023136"/>
    </source>
</evidence>
<dbReference type="GO" id="GO:0016020">
    <property type="term" value="C:membrane"/>
    <property type="evidence" value="ECO:0007669"/>
    <property type="project" value="UniProtKB-SubCell"/>
</dbReference>
<gene>
    <name evidence="10" type="ORF">LOD99_5731</name>
</gene>
<evidence type="ECO:0000256" key="8">
    <source>
        <dbReference type="SAM" id="SignalP"/>
    </source>
</evidence>
<keyword evidence="5 7" id="KW-1133">Transmembrane helix</keyword>
<reference evidence="10 11" key="1">
    <citation type="journal article" date="2023" name="BMC Biol.">
        <title>The compact genome of the sponge Oopsacas minuta (Hexactinellida) is lacking key metazoan core genes.</title>
        <authorList>
            <person name="Santini S."/>
            <person name="Schenkelaars Q."/>
            <person name="Jourda C."/>
            <person name="Duchesne M."/>
            <person name="Belahbib H."/>
            <person name="Rocher C."/>
            <person name="Selva M."/>
            <person name="Riesgo A."/>
            <person name="Vervoort M."/>
            <person name="Leys S.P."/>
            <person name="Kodjabachian L."/>
            <person name="Le Bivic A."/>
            <person name="Borchiellini C."/>
            <person name="Claverie J.M."/>
            <person name="Renard E."/>
        </authorList>
    </citation>
    <scope>NUCLEOTIDE SEQUENCE [LARGE SCALE GENOMIC DNA]</scope>
    <source>
        <strain evidence="10">SPO-2</strain>
    </source>
</reference>
<feature type="chain" id="PRO_5043417537" evidence="8">
    <location>
        <begin position="19"/>
        <end position="582"/>
    </location>
</feature>
<comment type="subcellular location">
    <subcellularLocation>
        <location evidence="1">Membrane</location>
    </subcellularLocation>
</comment>